<feature type="transmembrane region" description="Helical" evidence="1">
    <location>
        <begin position="152"/>
        <end position="175"/>
    </location>
</feature>
<sequence>MGSEFLAYLRLGVAHIADLAGYDHILFVAALTGGYTLGAWRRLLVLVTAFTVGHSVTLALATLRLVTVDAPLIEVLIPATILVTSLASIVLARRPDESRPWRRSGWRGADGGPRGGPLLYLLALGFGLIHGLGFSTYLRALLGAESSIAMPLLAFNLGLEAGQLLIVAVTLMIGAAASRLLGARRDWVLLLAGITGGLATLLLIQRVAALNG</sequence>
<keyword evidence="1" id="KW-0472">Membrane</keyword>
<dbReference type="AlphaFoldDB" id="A0AA37Q548"/>
<feature type="transmembrane region" description="Helical" evidence="1">
    <location>
        <begin position="12"/>
        <end position="31"/>
    </location>
</feature>
<accession>A0AA37Q548</accession>
<evidence type="ECO:0000313" key="2">
    <source>
        <dbReference type="EMBL" id="GLC24802.1"/>
    </source>
</evidence>
<feature type="transmembrane region" description="Helical" evidence="1">
    <location>
        <begin position="72"/>
        <end position="92"/>
    </location>
</feature>
<evidence type="ECO:0000313" key="3">
    <source>
        <dbReference type="Proteomes" id="UP001161325"/>
    </source>
</evidence>
<reference evidence="2" key="1">
    <citation type="submission" date="2022-08" db="EMBL/GenBank/DDBJ databases">
        <title>Draft genome sequencing of Roseisolibacter agri AW1220.</title>
        <authorList>
            <person name="Tobiishi Y."/>
            <person name="Tonouchi A."/>
        </authorList>
    </citation>
    <scope>NUCLEOTIDE SEQUENCE</scope>
    <source>
        <strain evidence="2">AW1220</strain>
    </source>
</reference>
<evidence type="ECO:0008006" key="4">
    <source>
        <dbReference type="Google" id="ProtNLM"/>
    </source>
</evidence>
<keyword evidence="1" id="KW-0812">Transmembrane</keyword>
<gene>
    <name evidence="2" type="ORF">rosag_13150</name>
</gene>
<keyword evidence="3" id="KW-1185">Reference proteome</keyword>
<feature type="transmembrane region" description="Helical" evidence="1">
    <location>
        <begin position="118"/>
        <end position="140"/>
    </location>
</feature>
<protein>
    <recommendedName>
        <fullName evidence="4">HupE / UreJ protein</fullName>
    </recommendedName>
</protein>
<proteinExistence type="predicted"/>
<keyword evidence="1" id="KW-1133">Transmembrane helix</keyword>
<dbReference type="RefSeq" id="WP_284349247.1">
    <property type="nucleotide sequence ID" value="NZ_BRXS01000002.1"/>
</dbReference>
<feature type="transmembrane region" description="Helical" evidence="1">
    <location>
        <begin position="43"/>
        <end position="66"/>
    </location>
</feature>
<dbReference type="InterPro" id="IPR032809">
    <property type="entry name" value="Put_HupE_UreJ"/>
</dbReference>
<feature type="transmembrane region" description="Helical" evidence="1">
    <location>
        <begin position="187"/>
        <end position="208"/>
    </location>
</feature>
<dbReference type="EMBL" id="BRXS01000002">
    <property type="protein sequence ID" value="GLC24802.1"/>
    <property type="molecule type" value="Genomic_DNA"/>
</dbReference>
<name>A0AA37Q548_9BACT</name>
<evidence type="ECO:0000256" key="1">
    <source>
        <dbReference type="SAM" id="Phobius"/>
    </source>
</evidence>
<organism evidence="2 3">
    <name type="scientific">Roseisolibacter agri</name>
    <dbReference type="NCBI Taxonomy" id="2014610"/>
    <lineage>
        <taxon>Bacteria</taxon>
        <taxon>Pseudomonadati</taxon>
        <taxon>Gemmatimonadota</taxon>
        <taxon>Gemmatimonadia</taxon>
        <taxon>Gemmatimonadales</taxon>
        <taxon>Gemmatimonadaceae</taxon>
        <taxon>Roseisolibacter</taxon>
    </lineage>
</organism>
<dbReference type="Pfam" id="PF13795">
    <property type="entry name" value="HupE_UreJ_2"/>
    <property type="match status" value="2"/>
</dbReference>
<comment type="caution">
    <text evidence="2">The sequence shown here is derived from an EMBL/GenBank/DDBJ whole genome shotgun (WGS) entry which is preliminary data.</text>
</comment>
<dbReference type="Proteomes" id="UP001161325">
    <property type="component" value="Unassembled WGS sequence"/>
</dbReference>